<keyword evidence="4" id="KW-0472">Membrane</keyword>
<dbReference type="InterPro" id="IPR018060">
    <property type="entry name" value="HTH_AraC"/>
</dbReference>
<keyword evidence="4" id="KW-1133">Transmembrane helix</keyword>
<gene>
    <name evidence="6" type="ORF">E6C60_0768</name>
</gene>
<keyword evidence="3" id="KW-0804">Transcription</keyword>
<evidence type="ECO:0000256" key="2">
    <source>
        <dbReference type="ARBA" id="ARBA00023125"/>
    </source>
</evidence>
<dbReference type="Pfam" id="PF12833">
    <property type="entry name" value="HTH_18"/>
    <property type="match status" value="1"/>
</dbReference>
<dbReference type="EMBL" id="CP040396">
    <property type="protein sequence ID" value="QCT01489.1"/>
    <property type="molecule type" value="Genomic_DNA"/>
</dbReference>
<dbReference type="KEGG" id="palo:E6C60_0768"/>
<evidence type="ECO:0000256" key="1">
    <source>
        <dbReference type="ARBA" id="ARBA00023015"/>
    </source>
</evidence>
<dbReference type="PRINTS" id="PR00032">
    <property type="entry name" value="HTHARAC"/>
</dbReference>
<dbReference type="Gene3D" id="3.30.450.20">
    <property type="entry name" value="PAS domain"/>
    <property type="match status" value="1"/>
</dbReference>
<dbReference type="PANTHER" id="PTHR43280">
    <property type="entry name" value="ARAC-FAMILY TRANSCRIPTIONAL REGULATOR"/>
    <property type="match status" value="1"/>
</dbReference>
<name>A0A4P8XMI9_9BACL</name>
<evidence type="ECO:0000259" key="5">
    <source>
        <dbReference type="PROSITE" id="PS01124"/>
    </source>
</evidence>
<dbReference type="GO" id="GO:0043565">
    <property type="term" value="F:sequence-specific DNA binding"/>
    <property type="evidence" value="ECO:0007669"/>
    <property type="project" value="InterPro"/>
</dbReference>
<dbReference type="AlphaFoldDB" id="A0A4P8XMI9"/>
<keyword evidence="4" id="KW-0812">Transmembrane</keyword>
<dbReference type="InterPro" id="IPR009057">
    <property type="entry name" value="Homeodomain-like_sf"/>
</dbReference>
<dbReference type="InterPro" id="IPR020449">
    <property type="entry name" value="Tscrpt_reg_AraC-type_HTH"/>
</dbReference>
<proteinExistence type="predicted"/>
<feature type="transmembrane region" description="Helical" evidence="4">
    <location>
        <begin position="250"/>
        <end position="270"/>
    </location>
</feature>
<dbReference type="Proteomes" id="UP000300879">
    <property type="component" value="Chromosome"/>
</dbReference>
<dbReference type="PANTHER" id="PTHR43280:SF2">
    <property type="entry name" value="HTH-TYPE TRANSCRIPTIONAL REGULATOR EXSA"/>
    <property type="match status" value="1"/>
</dbReference>
<keyword evidence="2" id="KW-0238">DNA-binding</keyword>
<dbReference type="InterPro" id="IPR041522">
    <property type="entry name" value="CdaR_GGDEF"/>
</dbReference>
<evidence type="ECO:0000256" key="4">
    <source>
        <dbReference type="SAM" id="Phobius"/>
    </source>
</evidence>
<feature type="domain" description="HTH araC/xylS-type" evidence="5">
    <location>
        <begin position="633"/>
        <end position="732"/>
    </location>
</feature>
<reference evidence="6 7" key="1">
    <citation type="submission" date="2019-05" db="EMBL/GenBank/DDBJ databases">
        <authorList>
            <person name="Chen C."/>
        </authorList>
    </citation>
    <scope>NUCLEOTIDE SEQUENCE [LARGE SCALE GENOMIC DNA]</scope>
    <source>
        <strain evidence="6 7">HB172198</strain>
    </source>
</reference>
<dbReference type="PROSITE" id="PS01124">
    <property type="entry name" value="HTH_ARAC_FAMILY_2"/>
    <property type="match status" value="1"/>
</dbReference>
<dbReference type="InterPro" id="IPR018062">
    <property type="entry name" value="HTH_AraC-typ_CS"/>
</dbReference>
<dbReference type="RefSeq" id="WP_217496373.1">
    <property type="nucleotide sequence ID" value="NZ_CP040396.1"/>
</dbReference>
<dbReference type="SUPFAM" id="SSF46689">
    <property type="entry name" value="Homeodomain-like"/>
    <property type="match status" value="1"/>
</dbReference>
<sequence length="735" mass="84722">MQLQEAVDNDLKSMKRLSHQLTWDNAIQSISSDLTSNMPQKGLSYELFTLAQNLTQYKSSYSDIDQFYIYLTSPAQAVVFPGVVNEPYMAYQFVHMNEKYSYQAWMDRMINNTKPGLITLPGSGGKPAIAYLQSFKGVHNNGPTGISVVMIDQSRILSVIHKVQLFNQGKVFIVNNNDEILVASDDGSSEDLLNAMRLEQLSSHSGYTSFESNGKKFEMIYLQSSATQTKYISIVPSQVLWEKAEKVRNITYVSLVVSILVGVMLSLLLLKKNYGPIRRLLQKVTEQEGPSIFQRKGNEFTYIEQTLNQTYLKMEEMLNDRKHHHYVLRSYFISKLLKGKLDSKLQIEEAITAYDIAFKSDDFAVMLLRVEEAEDFYRRVEWLKPHEKQQMLQFIISNVVEELTKQRHMGFVVEVDDLFACLINLSSSAIEPMDELMQLAEEAQGFLHRSYQINMTISISLIHSSLSGIHQAYLNALDAMEYKLVMGRREIIRYDKICYEPQMDQHRTYHYPLVVEQKLMNAVKTGNSEIAVRTLNEVIEQNFSNRNQSLPLVKCLMVDLVCTLVKTINENDYVEEPQLDMTSIIDTLIRSETVHDMKEQLILLVRKVCEYTFERRESQITEGRQRAVQELVHEVIMYIEANVSNVNLNVSMIGEKVQMSPSYVSRLFKQHTGEGILEYLNNYRVKQAKELIEDHQIGIKEVAEKVGYSDATTFIRIFKKYEGVTPGKYRDSLER</sequence>
<dbReference type="PROSITE" id="PS00041">
    <property type="entry name" value="HTH_ARAC_FAMILY_1"/>
    <property type="match status" value="1"/>
</dbReference>
<evidence type="ECO:0000313" key="6">
    <source>
        <dbReference type="EMBL" id="QCT01489.1"/>
    </source>
</evidence>
<protein>
    <submittedName>
        <fullName evidence="6">Transcriptional regulator, AraC family</fullName>
    </submittedName>
</protein>
<dbReference type="SMART" id="SM00342">
    <property type="entry name" value="HTH_ARAC"/>
    <property type="match status" value="1"/>
</dbReference>
<dbReference type="Pfam" id="PF17853">
    <property type="entry name" value="GGDEF_2"/>
    <property type="match status" value="1"/>
</dbReference>
<organism evidence="6 7">
    <name type="scientific">Paenibacillus algicola</name>
    <dbReference type="NCBI Taxonomy" id="2565926"/>
    <lineage>
        <taxon>Bacteria</taxon>
        <taxon>Bacillati</taxon>
        <taxon>Bacillota</taxon>
        <taxon>Bacilli</taxon>
        <taxon>Bacillales</taxon>
        <taxon>Paenibacillaceae</taxon>
        <taxon>Paenibacillus</taxon>
    </lineage>
</organism>
<dbReference type="Gene3D" id="1.10.10.60">
    <property type="entry name" value="Homeodomain-like"/>
    <property type="match status" value="2"/>
</dbReference>
<evidence type="ECO:0000313" key="7">
    <source>
        <dbReference type="Proteomes" id="UP000300879"/>
    </source>
</evidence>
<accession>A0A4P8XMI9</accession>
<keyword evidence="1" id="KW-0805">Transcription regulation</keyword>
<keyword evidence="7" id="KW-1185">Reference proteome</keyword>
<evidence type="ECO:0000256" key="3">
    <source>
        <dbReference type="ARBA" id="ARBA00023163"/>
    </source>
</evidence>
<dbReference type="GO" id="GO:0003700">
    <property type="term" value="F:DNA-binding transcription factor activity"/>
    <property type="evidence" value="ECO:0007669"/>
    <property type="project" value="InterPro"/>
</dbReference>